<feature type="compositionally biased region" description="Acidic residues" evidence="2">
    <location>
        <begin position="613"/>
        <end position="622"/>
    </location>
</feature>
<feature type="compositionally biased region" description="Low complexity" evidence="2">
    <location>
        <begin position="570"/>
        <end position="582"/>
    </location>
</feature>
<feature type="region of interest" description="Disordered" evidence="2">
    <location>
        <begin position="423"/>
        <end position="502"/>
    </location>
</feature>
<dbReference type="InParanoid" id="A0A0G4EH17"/>
<evidence type="ECO:0000256" key="3">
    <source>
        <dbReference type="SAM" id="SignalP"/>
    </source>
</evidence>
<dbReference type="InterPro" id="IPR025527">
    <property type="entry name" value="HUWE1/Rev1_UBM"/>
</dbReference>
<evidence type="ECO:0000313" key="4">
    <source>
        <dbReference type="EMBL" id="CEL94763.1"/>
    </source>
</evidence>
<feature type="chain" id="PRO_5005187615" evidence="3">
    <location>
        <begin position="20"/>
        <end position="676"/>
    </location>
</feature>
<sequence length="676" mass="70241">MARWGVVLLVAFGTTCIGAEPKAYDPYNPHHDPLHDVPIEYPSENHPWWPHHGPSDNKGKGNACPKDWDVVGPNCQKTIEFPPIPSCPVGEFDEGSGFCITQDVVGAPLICPENCRLVKHSPTDLKPTCICVVGLGGGNGTDNGPPRGVPMECPYSYIMTSKGDCKPEHKDYAYSGHGDGHGDGHGGGHGDTSDHVDAQCPTGTIFLQGLCLPIEEVRPKSVCPPEYNFQTALTNDFAFHGRSYLFCLGIQEFIPLIECPKPFIEVNFPDLGDLKPGDPVPRAPAGAGGGLTEELLEALPPEIREQIPPELIANPTPEGFAALPPEVQQALQEALAQVQGEGTTPPPEAGEGLLGPPADGEPIQIPPEVLAQIPASVIQQVPPEVLADPTPENLATLDPELIAQLPEDLQTLLAQVTSNQNATEAGGAEGASGGADATPGGVLPSLFMRQVGGGGGGGGGDGDGGSEFLTPAPGLDPLLAGEINSDDYDGRFGYPEGRRLPKPQQDFMALQGGHGQLSGRFQGVQQRMPYSGPRRLQEEEAVAGSPPGVANPIPPEGQIPAAGGEEEVTPEGTAEGGPAEAAEGIDEAAGEAEEGADAAAEGGGGGAEPAQDGGEDGEDGEEAAGPSCQLTISVPATYCSPHGHCKGKYISKLKKQFRIIGEEIGIGEEFARILQV</sequence>
<evidence type="ECO:0000256" key="2">
    <source>
        <dbReference type="SAM" id="MobiDB-lite"/>
    </source>
</evidence>
<organism evidence="4 5">
    <name type="scientific">Vitrella brassicaformis (strain CCMP3155)</name>
    <dbReference type="NCBI Taxonomy" id="1169540"/>
    <lineage>
        <taxon>Eukaryota</taxon>
        <taxon>Sar</taxon>
        <taxon>Alveolata</taxon>
        <taxon>Colpodellida</taxon>
        <taxon>Vitrellaceae</taxon>
        <taxon>Vitrella</taxon>
    </lineage>
</organism>
<feature type="region of interest" description="Disordered" evidence="2">
    <location>
        <begin position="337"/>
        <end position="358"/>
    </location>
</feature>
<proteinExistence type="predicted"/>
<keyword evidence="5" id="KW-1185">Reference proteome</keyword>
<evidence type="ECO:0000313" key="5">
    <source>
        <dbReference type="Proteomes" id="UP000041254"/>
    </source>
</evidence>
<dbReference type="GO" id="GO:0016740">
    <property type="term" value="F:transferase activity"/>
    <property type="evidence" value="ECO:0007669"/>
    <property type="project" value="UniProtKB-KW"/>
</dbReference>
<dbReference type="Proteomes" id="UP000041254">
    <property type="component" value="Unassembled WGS sequence"/>
</dbReference>
<dbReference type="PANTHER" id="PTHR40903">
    <property type="entry name" value="GLYCINE-RICH CELL WALL STRUCTURAL PROTEIN 1-LIKE"/>
    <property type="match status" value="1"/>
</dbReference>
<keyword evidence="1" id="KW-0808">Transferase</keyword>
<reference evidence="4 5" key="1">
    <citation type="submission" date="2014-11" db="EMBL/GenBank/DDBJ databases">
        <authorList>
            <person name="Zhu J."/>
            <person name="Qi W."/>
            <person name="Song R."/>
        </authorList>
    </citation>
    <scope>NUCLEOTIDE SEQUENCE [LARGE SCALE GENOMIC DNA]</scope>
</reference>
<feature type="region of interest" description="Disordered" evidence="2">
    <location>
        <begin position="530"/>
        <end position="625"/>
    </location>
</feature>
<evidence type="ECO:0000256" key="1">
    <source>
        <dbReference type="ARBA" id="ARBA00022679"/>
    </source>
</evidence>
<dbReference type="Pfam" id="PF14377">
    <property type="entry name" value="UBM"/>
    <property type="match status" value="3"/>
</dbReference>
<gene>
    <name evidence="4" type="ORF">Vbra_11697</name>
</gene>
<name>A0A0G4EH17_VITBC</name>
<dbReference type="VEuPathDB" id="CryptoDB:Vbra_11697"/>
<dbReference type="EMBL" id="CDMY01000226">
    <property type="protein sequence ID" value="CEL94763.1"/>
    <property type="molecule type" value="Genomic_DNA"/>
</dbReference>
<feature type="compositionally biased region" description="Low complexity" evidence="2">
    <location>
        <begin position="349"/>
        <end position="358"/>
    </location>
</feature>
<feature type="compositionally biased region" description="Acidic residues" evidence="2">
    <location>
        <begin position="583"/>
        <end position="596"/>
    </location>
</feature>
<accession>A0A0G4EH17</accession>
<feature type="signal peptide" evidence="3">
    <location>
        <begin position="1"/>
        <end position="19"/>
    </location>
</feature>
<keyword evidence="3" id="KW-0732">Signal</keyword>
<protein>
    <submittedName>
        <fullName evidence="4">Uncharacterized protein</fullName>
    </submittedName>
</protein>
<feature type="compositionally biased region" description="Gly residues" evidence="2">
    <location>
        <begin position="451"/>
        <end position="465"/>
    </location>
</feature>
<dbReference type="AlphaFoldDB" id="A0A0G4EH17"/>
<dbReference type="PANTHER" id="PTHR40903:SF1">
    <property type="entry name" value="HYPHALLY REGULATED CELL WALL PROTEIN 3"/>
    <property type="match status" value="1"/>
</dbReference>